<evidence type="ECO:0000313" key="2">
    <source>
        <dbReference type="EMBL" id="AXV05126.1"/>
    </source>
</evidence>
<name>A0A346XSC9_9ACTN</name>
<dbReference type="SUPFAM" id="SSF47413">
    <property type="entry name" value="lambda repressor-like DNA-binding domains"/>
    <property type="match status" value="1"/>
</dbReference>
<feature type="domain" description="HTH cro/C1-type" evidence="1">
    <location>
        <begin position="20"/>
        <end position="74"/>
    </location>
</feature>
<dbReference type="InterPro" id="IPR001387">
    <property type="entry name" value="Cro/C1-type_HTH"/>
</dbReference>
<accession>A0A346XSC9</accession>
<organism evidence="2 3">
    <name type="scientific">Euzebya pacifica</name>
    <dbReference type="NCBI Taxonomy" id="1608957"/>
    <lineage>
        <taxon>Bacteria</taxon>
        <taxon>Bacillati</taxon>
        <taxon>Actinomycetota</taxon>
        <taxon>Nitriliruptoria</taxon>
        <taxon>Euzebyales</taxon>
    </lineage>
</organism>
<protein>
    <submittedName>
        <fullName evidence="2">Transcriptional regulator, Cro/CI family</fullName>
    </submittedName>
</protein>
<dbReference type="CDD" id="cd00093">
    <property type="entry name" value="HTH_XRE"/>
    <property type="match status" value="1"/>
</dbReference>
<evidence type="ECO:0000313" key="3">
    <source>
        <dbReference type="Proteomes" id="UP000264006"/>
    </source>
</evidence>
<sequence>MTDPTTGTLSASPPAVGALLRQWRSHRRRSQMDLALDAGVSTRHLSFIETGRASPSPEVVLALADGLDVPLRERNTLLLAAGYAPRYDETPLDAPAMARAKAAVQRVLDAHDPYPGVVLDRRWDVVAANAGALALIEGVAPELASPTLNVFRVSLHPDGLAARTRNFEEWGSYLLWQLEHQLALSGDAGLAALLEEVRGYPNVAALPTCMPDEDPMLVLTVDLVDPDLSLFTTLTTFGTPRDITLDELMIELFYPADDATAQHLGRAATTHGVDRN</sequence>
<reference evidence="2 3" key="1">
    <citation type="submission" date="2018-09" db="EMBL/GenBank/DDBJ databases">
        <title>Complete genome sequence of Euzebya sp. DY32-46 isolated from seawater of Pacific Ocean.</title>
        <authorList>
            <person name="Xu L."/>
            <person name="Wu Y.-H."/>
            <person name="Xu X.-W."/>
        </authorList>
    </citation>
    <scope>NUCLEOTIDE SEQUENCE [LARGE SCALE GENOMIC DNA]</scope>
    <source>
        <strain evidence="2 3">DY32-46</strain>
    </source>
</reference>
<keyword evidence="3" id="KW-1185">Reference proteome</keyword>
<dbReference type="Gene3D" id="3.30.450.180">
    <property type="match status" value="1"/>
</dbReference>
<dbReference type="InterPro" id="IPR041413">
    <property type="entry name" value="MLTR_LBD"/>
</dbReference>
<dbReference type="GO" id="GO:0003677">
    <property type="term" value="F:DNA binding"/>
    <property type="evidence" value="ECO:0007669"/>
    <property type="project" value="InterPro"/>
</dbReference>
<dbReference type="Pfam" id="PF17765">
    <property type="entry name" value="MLTR_LBD"/>
    <property type="match status" value="1"/>
</dbReference>
<dbReference type="PANTHER" id="PTHR35010">
    <property type="entry name" value="BLL4672 PROTEIN-RELATED"/>
    <property type="match status" value="1"/>
</dbReference>
<dbReference type="KEGG" id="euz:DVS28_a0419"/>
<dbReference type="PROSITE" id="PS50943">
    <property type="entry name" value="HTH_CROC1"/>
    <property type="match status" value="1"/>
</dbReference>
<proteinExistence type="predicted"/>
<dbReference type="Proteomes" id="UP000264006">
    <property type="component" value="Chromosome"/>
</dbReference>
<gene>
    <name evidence="2" type="ORF">DVS28_a0419</name>
</gene>
<dbReference type="OrthoDB" id="2959414at2"/>
<dbReference type="PANTHER" id="PTHR35010:SF4">
    <property type="entry name" value="BLL5781 PROTEIN"/>
    <property type="match status" value="1"/>
</dbReference>
<dbReference type="Pfam" id="PF13560">
    <property type="entry name" value="HTH_31"/>
    <property type="match status" value="1"/>
</dbReference>
<dbReference type="RefSeq" id="WP_114589979.1">
    <property type="nucleotide sequence ID" value="NZ_CP031165.1"/>
</dbReference>
<dbReference type="EMBL" id="CP031165">
    <property type="protein sequence ID" value="AXV05126.1"/>
    <property type="molecule type" value="Genomic_DNA"/>
</dbReference>
<dbReference type="SMART" id="SM00530">
    <property type="entry name" value="HTH_XRE"/>
    <property type="match status" value="1"/>
</dbReference>
<dbReference type="AlphaFoldDB" id="A0A346XSC9"/>
<dbReference type="Gene3D" id="1.10.260.40">
    <property type="entry name" value="lambda repressor-like DNA-binding domains"/>
    <property type="match status" value="1"/>
</dbReference>
<dbReference type="InterPro" id="IPR010982">
    <property type="entry name" value="Lambda_DNA-bd_dom_sf"/>
</dbReference>
<evidence type="ECO:0000259" key="1">
    <source>
        <dbReference type="PROSITE" id="PS50943"/>
    </source>
</evidence>